<dbReference type="OrthoDB" id="115252at2"/>
<dbReference type="InterPro" id="IPR011009">
    <property type="entry name" value="Kinase-like_dom_sf"/>
</dbReference>
<reference evidence="2 3" key="1">
    <citation type="submission" date="2017-07" db="EMBL/GenBank/DDBJ databases">
        <title>Amycolatopsis alba DSM 44262 Genome sequencing and assembly.</title>
        <authorList>
            <person name="Kaur N."/>
            <person name="Mayilraj S."/>
        </authorList>
    </citation>
    <scope>NUCLEOTIDE SEQUENCE [LARGE SCALE GENOMIC DNA]</scope>
    <source>
        <strain evidence="2 3">DSM 44262</strain>
    </source>
</reference>
<dbReference type="EMBL" id="NMQU01000024">
    <property type="protein sequence ID" value="OXM52762.1"/>
    <property type="molecule type" value="Genomic_DNA"/>
</dbReference>
<dbReference type="SUPFAM" id="SSF56112">
    <property type="entry name" value="Protein kinase-like (PK-like)"/>
    <property type="match status" value="1"/>
</dbReference>
<keyword evidence="3" id="KW-1185">Reference proteome</keyword>
<dbReference type="Proteomes" id="UP000215563">
    <property type="component" value="Unassembled WGS sequence"/>
</dbReference>
<evidence type="ECO:0000313" key="2">
    <source>
        <dbReference type="EMBL" id="OXM52762.1"/>
    </source>
</evidence>
<dbReference type="AlphaFoldDB" id="A0A229S1E7"/>
<evidence type="ECO:0000313" key="3">
    <source>
        <dbReference type="Proteomes" id="UP000215563"/>
    </source>
</evidence>
<name>A0A229S1E7_AMYAL</name>
<dbReference type="RefSeq" id="WP_026466911.1">
    <property type="nucleotide sequence ID" value="NZ_KB913032.1"/>
</dbReference>
<evidence type="ECO:0000259" key="1">
    <source>
        <dbReference type="Pfam" id="PF01636"/>
    </source>
</evidence>
<comment type="caution">
    <text evidence="2">The sequence shown here is derived from an EMBL/GenBank/DDBJ whole genome shotgun (WGS) entry which is preliminary data.</text>
</comment>
<gene>
    <name evidence="2" type="ORF">CFP75_09195</name>
</gene>
<feature type="domain" description="Aminoglycoside phosphotransferase" evidence="1">
    <location>
        <begin position="52"/>
        <end position="229"/>
    </location>
</feature>
<dbReference type="InterPro" id="IPR002575">
    <property type="entry name" value="Aminoglycoside_PTrfase"/>
</dbReference>
<organism evidence="2 3">
    <name type="scientific">Amycolatopsis alba DSM 44262</name>
    <dbReference type="NCBI Taxonomy" id="1125972"/>
    <lineage>
        <taxon>Bacteria</taxon>
        <taxon>Bacillati</taxon>
        <taxon>Actinomycetota</taxon>
        <taxon>Actinomycetes</taxon>
        <taxon>Pseudonocardiales</taxon>
        <taxon>Pseudonocardiaceae</taxon>
        <taxon>Amycolatopsis</taxon>
    </lineage>
</organism>
<dbReference type="Gene3D" id="3.90.1200.10">
    <property type="match status" value="1"/>
</dbReference>
<proteinExistence type="predicted"/>
<dbReference type="Pfam" id="PF01636">
    <property type="entry name" value="APH"/>
    <property type="match status" value="1"/>
</dbReference>
<protein>
    <recommendedName>
        <fullName evidence="1">Aminoglycoside phosphotransferase domain-containing protein</fullName>
    </recommendedName>
</protein>
<accession>A0A229S1E7</accession>
<sequence>MTDEHTRAGVAAALAVGDRYGLPTDAPEVLHFKSNVLVRLGPVVARVPGTTRLARPSPVDWLARDVDLSRYLTERDVLVVSPTTDPPAGPHFADGLPVTLWHYTPHEPGHTLPPREVAISLARVHAALADYPGELPGLGPVRELRTLLDRHGHTMGGAAPRLYEELERVTAALPSDGARPLHGDAHRGNVIVTAAGPCWLDFEDTWRGPLGWDLGVLYADAGPAALDAYPAEVEPSSLEPFIALRRLFEVPWRFVIALRFPERRGEAEAALERYFSTSRAPRQGH</sequence>